<accession>A0A8H7ILW0</accession>
<reference evidence="1" key="1">
    <citation type="submission" date="2020-09" db="EMBL/GenBank/DDBJ databases">
        <title>Comparative genome analyses of four rice-infecting Rhizoctonia solani isolates reveal extensive enrichment of homogalacturonan modification genes.</title>
        <authorList>
            <person name="Lee D.-Y."/>
            <person name="Jeon J."/>
            <person name="Kim K.-T."/>
            <person name="Cheong K."/>
            <person name="Song H."/>
            <person name="Choi G."/>
            <person name="Ko J."/>
            <person name="Opiyo S.O."/>
            <person name="Zuo S."/>
            <person name="Madhav S."/>
            <person name="Lee Y.-H."/>
            <person name="Wang G.-L."/>
        </authorList>
    </citation>
    <scope>NUCLEOTIDE SEQUENCE</scope>
    <source>
        <strain evidence="1">AG1-IA B2</strain>
    </source>
</reference>
<proteinExistence type="predicted"/>
<dbReference type="EMBL" id="JACYCF010000001">
    <property type="protein sequence ID" value="KAF8761544.1"/>
    <property type="molecule type" value="Genomic_DNA"/>
</dbReference>
<organism evidence="1 2">
    <name type="scientific">Rhizoctonia solani</name>
    <dbReference type="NCBI Taxonomy" id="456999"/>
    <lineage>
        <taxon>Eukaryota</taxon>
        <taxon>Fungi</taxon>
        <taxon>Dikarya</taxon>
        <taxon>Basidiomycota</taxon>
        <taxon>Agaricomycotina</taxon>
        <taxon>Agaricomycetes</taxon>
        <taxon>Cantharellales</taxon>
        <taxon>Ceratobasidiaceae</taxon>
        <taxon>Rhizoctonia</taxon>
    </lineage>
</organism>
<evidence type="ECO:0000313" key="2">
    <source>
        <dbReference type="Proteomes" id="UP000614334"/>
    </source>
</evidence>
<dbReference type="Proteomes" id="UP000614334">
    <property type="component" value="Unassembled WGS sequence"/>
</dbReference>
<gene>
    <name evidence="1" type="ORF">RHS01_01329</name>
</gene>
<name>A0A8H7ILW0_9AGAM</name>
<comment type="caution">
    <text evidence="1">The sequence shown here is derived from an EMBL/GenBank/DDBJ whole genome shotgun (WGS) entry which is preliminary data.</text>
</comment>
<evidence type="ECO:0000313" key="1">
    <source>
        <dbReference type="EMBL" id="KAF8761544.1"/>
    </source>
</evidence>
<dbReference type="AlphaFoldDB" id="A0A8H7ILW0"/>
<protein>
    <submittedName>
        <fullName evidence="1">Uncharacterized protein</fullName>
    </submittedName>
</protein>
<sequence>MICASRDSSTVSVPSLGNLDDIEKAIECGNRSLDLITEEHPGMAYRLNCLGNYYDDRHRRLGHLDDLTKSFEYRGFHTVERYRQVGDVADWRKRSNTPRALALTPDGHPGCHRHATLERRTQTISTDGDITDLEKATNDSRALALTPTATLTCQTAMAI</sequence>